<name>X0Q5H0_RHOWR</name>
<evidence type="ECO:0000313" key="2">
    <source>
        <dbReference type="Proteomes" id="UP000019491"/>
    </source>
</evidence>
<sequence length="120" mass="13432">MPGVREPVLDRHVDVAQLWQLASEAARKGEKWGQRKKSVSDAMVTYYAQLRRDRRGAKRWVAEVVDLLGYFDLSADWRAVEKGLQILDQADGDVTSAGAELQRLEVVPASSTKNSLFKSS</sequence>
<protein>
    <submittedName>
        <fullName evidence="1">Uncharacterized protein</fullName>
    </submittedName>
</protein>
<dbReference type="AlphaFoldDB" id="X0Q5H0"/>
<accession>X0Q5H0</accession>
<gene>
    <name evidence="1" type="ORF">RW1_031_00710</name>
</gene>
<evidence type="ECO:0000313" key="1">
    <source>
        <dbReference type="EMBL" id="GAF46487.1"/>
    </source>
</evidence>
<comment type="caution">
    <text evidence="1">The sequence shown here is derived from an EMBL/GenBank/DDBJ whole genome shotgun (WGS) entry which is preliminary data.</text>
</comment>
<proteinExistence type="predicted"/>
<dbReference type="Proteomes" id="UP000019491">
    <property type="component" value="Unassembled WGS sequence"/>
</dbReference>
<keyword evidence="2" id="KW-1185">Reference proteome</keyword>
<reference evidence="1 2" key="1">
    <citation type="submission" date="2014-02" db="EMBL/GenBank/DDBJ databases">
        <title>Whole genome shotgun sequence of Rhodococcus wratislaviensis NBRC 100605.</title>
        <authorList>
            <person name="Hosoyama A."/>
            <person name="Tsuchikane K."/>
            <person name="Yoshida I."/>
            <person name="Ohji S."/>
            <person name="Ichikawa N."/>
            <person name="Yamazoe A."/>
            <person name="Fujita N."/>
        </authorList>
    </citation>
    <scope>NUCLEOTIDE SEQUENCE [LARGE SCALE GENOMIC DNA]</scope>
    <source>
        <strain evidence="1 2">NBRC 100605</strain>
    </source>
</reference>
<organism evidence="1 2">
    <name type="scientific">Rhodococcus wratislaviensis NBRC 100605</name>
    <dbReference type="NCBI Taxonomy" id="1219028"/>
    <lineage>
        <taxon>Bacteria</taxon>
        <taxon>Bacillati</taxon>
        <taxon>Actinomycetota</taxon>
        <taxon>Actinomycetes</taxon>
        <taxon>Mycobacteriales</taxon>
        <taxon>Nocardiaceae</taxon>
        <taxon>Rhodococcus</taxon>
    </lineage>
</organism>
<dbReference type="EMBL" id="BAWF01000031">
    <property type="protein sequence ID" value="GAF46487.1"/>
    <property type="molecule type" value="Genomic_DNA"/>
</dbReference>